<dbReference type="EMBL" id="LR536450">
    <property type="protein sequence ID" value="VFU10666.1"/>
    <property type="molecule type" value="Genomic_DNA"/>
</dbReference>
<dbReference type="PRINTS" id="PR00301">
    <property type="entry name" value="HEATSHOCK70"/>
</dbReference>
<evidence type="ECO:0000256" key="3">
    <source>
        <dbReference type="ARBA" id="ARBA00022840"/>
    </source>
</evidence>
<dbReference type="Pfam" id="PF00012">
    <property type="entry name" value="HSP70"/>
    <property type="match status" value="1"/>
</dbReference>
<dbReference type="Gene3D" id="3.30.420.40">
    <property type="match status" value="2"/>
</dbReference>
<dbReference type="AlphaFoldDB" id="A0A4U8Z589"/>
<dbReference type="InterPro" id="IPR013126">
    <property type="entry name" value="Hsp_70_fam"/>
</dbReference>
<protein>
    <recommendedName>
        <fullName evidence="6">Hsp70 family protein</fullName>
    </recommendedName>
</protein>
<proteinExistence type="inferred from homology"/>
<evidence type="ECO:0008006" key="6">
    <source>
        <dbReference type="Google" id="ProtNLM"/>
    </source>
</evidence>
<comment type="similarity">
    <text evidence="1">Belongs to the heat shock protein 70 family.</text>
</comment>
<dbReference type="OrthoDB" id="9807934at2"/>
<dbReference type="Gene3D" id="3.90.640.10">
    <property type="entry name" value="Actin, Chain A, domain 4"/>
    <property type="match status" value="1"/>
</dbReference>
<dbReference type="KEGG" id="mtun:MTUNDRAET4_3785"/>
<dbReference type="GO" id="GO:0140662">
    <property type="term" value="F:ATP-dependent protein folding chaperone"/>
    <property type="evidence" value="ECO:0007669"/>
    <property type="project" value="InterPro"/>
</dbReference>
<organism evidence="4 5">
    <name type="scientific">Methylocella tundrae</name>
    <dbReference type="NCBI Taxonomy" id="227605"/>
    <lineage>
        <taxon>Bacteria</taxon>
        <taxon>Pseudomonadati</taxon>
        <taxon>Pseudomonadota</taxon>
        <taxon>Alphaproteobacteria</taxon>
        <taxon>Hyphomicrobiales</taxon>
        <taxon>Beijerinckiaceae</taxon>
        <taxon>Methylocella</taxon>
    </lineage>
</organism>
<dbReference type="PROSITE" id="PS00297">
    <property type="entry name" value="HSP70_1"/>
    <property type="match status" value="1"/>
</dbReference>
<reference evidence="4 5" key="1">
    <citation type="submission" date="2019-03" db="EMBL/GenBank/DDBJ databases">
        <authorList>
            <person name="Kox A.R. M."/>
        </authorList>
    </citation>
    <scope>NUCLEOTIDE SEQUENCE [LARGE SCALE GENOMIC DNA]</scope>
    <source>
        <strain evidence="4">MTUNDRAET4 annotated genome</strain>
    </source>
</reference>
<accession>A0A4U8Z589</accession>
<dbReference type="InterPro" id="IPR043129">
    <property type="entry name" value="ATPase_NBD"/>
</dbReference>
<dbReference type="Proteomes" id="UP000294360">
    <property type="component" value="Chromosome"/>
</dbReference>
<name>A0A4U8Z589_METTU</name>
<evidence type="ECO:0000313" key="5">
    <source>
        <dbReference type="Proteomes" id="UP000294360"/>
    </source>
</evidence>
<dbReference type="InterPro" id="IPR018181">
    <property type="entry name" value="Heat_shock_70_CS"/>
</dbReference>
<evidence type="ECO:0000256" key="1">
    <source>
        <dbReference type="ARBA" id="ARBA00007381"/>
    </source>
</evidence>
<keyword evidence="3" id="KW-0067">ATP-binding</keyword>
<keyword evidence="2" id="KW-0547">Nucleotide-binding</keyword>
<dbReference type="GO" id="GO:0005524">
    <property type="term" value="F:ATP binding"/>
    <property type="evidence" value="ECO:0007669"/>
    <property type="project" value="UniProtKB-KW"/>
</dbReference>
<dbReference type="RefSeq" id="WP_134491477.1">
    <property type="nucleotide sequence ID" value="NZ_CP139089.1"/>
</dbReference>
<dbReference type="PANTHER" id="PTHR42749">
    <property type="entry name" value="CELL SHAPE-DETERMINING PROTEIN MREB"/>
    <property type="match status" value="1"/>
</dbReference>
<dbReference type="CDD" id="cd10170">
    <property type="entry name" value="ASKHA_NBD_HSP70"/>
    <property type="match status" value="1"/>
</dbReference>
<dbReference type="PANTHER" id="PTHR42749:SF1">
    <property type="entry name" value="CELL SHAPE-DETERMINING PROTEIN MREB"/>
    <property type="match status" value="1"/>
</dbReference>
<dbReference type="SUPFAM" id="SSF53067">
    <property type="entry name" value="Actin-like ATPase domain"/>
    <property type="match status" value="2"/>
</dbReference>
<sequence>MNHRFSLGIDLGTSNSAIAISEVESGQIEVIELTQVLGPNRIGDKPTLPSALYIPHPDEFPEGAFPLPWRAADRGEPIMGHFALDHGALVPDRLITSAKSWLSNPHVDPRQAVLPWKSEIGEQKLSAFDCSRRYLEHIRESFRYAMLSRGRDMALADAEVVLTVPASFDDIARNLTAEAAEAAGLGKVVLLEEPLAAFYAWTAQAGKDWRAEIRPGDIVLVCDIGGGTADFSLIAISEKDGLLDLNRVSVGEHILLGGDNMDLALAYTLRAKLEADGRSISDTQFLALTHSAGKAKVAMLEDDAMAEFPIAVPSRGSSLFGATVSTKLDRQTLEQVILEGFFARTGIEDLPQKTRRAGLQEFGLPYASDPVVSKHLARFLTRSLENVQSSETLRALIGEKARSRPFLTPTAVLFNGGVFKAASIRRRVLELLESWNEGGSVRELAGYQPDLAVAKGASFYGRNRITGKGIRVKAGASRSYYIGIETSMPAVPGFAPPLKALCVVPQGMEEGSEILIEGRDLALVTGQPAEFRFFSSEVRSGDAPGQIIPDAERELLEISLLEVDLPAVEDIPAGQPVPVKINAVVTELGNLELWMKHAKSDRRWKVEFQVRTE</sequence>
<evidence type="ECO:0000256" key="2">
    <source>
        <dbReference type="ARBA" id="ARBA00022741"/>
    </source>
</evidence>
<gene>
    <name evidence="4" type="ORF">MTUNDRAET4_3785</name>
</gene>
<evidence type="ECO:0000313" key="4">
    <source>
        <dbReference type="EMBL" id="VFU10666.1"/>
    </source>
</evidence>